<sequence length="44" mass="5230">GHHQLHRLFPSQLQTVQYPQQMSFHLKQHHSLLQTSLTPIPYIL</sequence>
<reference evidence="1" key="1">
    <citation type="submission" date="2021-02" db="EMBL/GenBank/DDBJ databases">
        <authorList>
            <person name="Nowell W R."/>
        </authorList>
    </citation>
    <scope>NUCLEOTIDE SEQUENCE</scope>
</reference>
<dbReference type="Proteomes" id="UP000663836">
    <property type="component" value="Unassembled WGS sequence"/>
</dbReference>
<proteinExistence type="predicted"/>
<dbReference type="AlphaFoldDB" id="A0A819X1C7"/>
<comment type="caution">
    <text evidence="1">The sequence shown here is derived from an EMBL/GenBank/DDBJ whole genome shotgun (WGS) entry which is preliminary data.</text>
</comment>
<feature type="non-terminal residue" evidence="1">
    <location>
        <position position="1"/>
    </location>
</feature>
<evidence type="ECO:0000313" key="1">
    <source>
        <dbReference type="EMBL" id="CAF4132304.1"/>
    </source>
</evidence>
<organism evidence="1 2">
    <name type="scientific">Rotaria sordida</name>
    <dbReference type="NCBI Taxonomy" id="392033"/>
    <lineage>
        <taxon>Eukaryota</taxon>
        <taxon>Metazoa</taxon>
        <taxon>Spiralia</taxon>
        <taxon>Gnathifera</taxon>
        <taxon>Rotifera</taxon>
        <taxon>Eurotatoria</taxon>
        <taxon>Bdelloidea</taxon>
        <taxon>Philodinida</taxon>
        <taxon>Philodinidae</taxon>
        <taxon>Rotaria</taxon>
    </lineage>
</organism>
<gene>
    <name evidence="1" type="ORF">JBS370_LOCUS33112</name>
</gene>
<evidence type="ECO:0000313" key="2">
    <source>
        <dbReference type="Proteomes" id="UP000663836"/>
    </source>
</evidence>
<accession>A0A819X1C7</accession>
<protein>
    <submittedName>
        <fullName evidence="1">Uncharacterized protein</fullName>
    </submittedName>
</protein>
<name>A0A819X1C7_9BILA</name>
<dbReference type="EMBL" id="CAJOBD010009305">
    <property type="protein sequence ID" value="CAF4132304.1"/>
    <property type="molecule type" value="Genomic_DNA"/>
</dbReference>